<dbReference type="PaxDb" id="73239-Q7RQ27"/>
<dbReference type="EMBL" id="AABL01000332">
    <property type="protein sequence ID" value="EAA20569.1"/>
    <property type="molecule type" value="Genomic_DNA"/>
</dbReference>
<keyword evidence="2" id="KW-1185">Reference proteome</keyword>
<dbReference type="InParanoid" id="Q7RQ27"/>
<accession>Q7RQ27</accession>
<name>Q7RQ27_PLAYO</name>
<proteinExistence type="predicted"/>
<gene>
    <name evidence="1" type="ORF">PY01276</name>
</gene>
<dbReference type="AlphaFoldDB" id="Q7RQ27"/>
<evidence type="ECO:0000313" key="1">
    <source>
        <dbReference type="EMBL" id="EAA20569.1"/>
    </source>
</evidence>
<sequence>MCKLQLNSRNVLYKKRIIILIKGKRKKERMNEHNITYHNNSHSLTVITIRHIKG</sequence>
<comment type="caution">
    <text evidence="1">The sequence shown here is derived from an EMBL/GenBank/DDBJ whole genome shotgun (WGS) entry which is preliminary data.</text>
</comment>
<reference evidence="1 2" key="1">
    <citation type="journal article" date="2002" name="Nature">
        <title>Genome sequence and comparative analysis of the model rodent malaria parasite Plasmodium yoelii yoelii.</title>
        <authorList>
            <person name="Carlton J.M."/>
            <person name="Angiuoli S.V."/>
            <person name="Suh B.B."/>
            <person name="Kooij T.W."/>
            <person name="Pertea M."/>
            <person name="Silva J.C."/>
            <person name="Ermolaeva M.D."/>
            <person name="Allen J.E."/>
            <person name="Selengut J.D."/>
            <person name="Koo H.L."/>
            <person name="Peterson J.D."/>
            <person name="Pop M."/>
            <person name="Kosack D.S."/>
            <person name="Shumway M.F."/>
            <person name="Bidwell S.L."/>
            <person name="Shallom S.J."/>
            <person name="van Aken S.E."/>
            <person name="Riedmuller S.B."/>
            <person name="Feldblyum T.V."/>
            <person name="Cho J.K."/>
            <person name="Quackenbush J."/>
            <person name="Sedegah M."/>
            <person name="Shoaibi A."/>
            <person name="Cummings L.M."/>
            <person name="Florens L."/>
            <person name="Yates J.R."/>
            <person name="Raine J.D."/>
            <person name="Sinden R.E."/>
            <person name="Harris M.A."/>
            <person name="Cunningham D.A."/>
            <person name="Preiser P.R."/>
            <person name="Bergman L.W."/>
            <person name="Vaidya A.B."/>
            <person name="van Lin L.H."/>
            <person name="Janse C.J."/>
            <person name="Waters A.P."/>
            <person name="Smith H.O."/>
            <person name="White O.R."/>
            <person name="Salzberg S.L."/>
            <person name="Venter J.C."/>
            <person name="Fraser C.M."/>
            <person name="Hoffman S.L."/>
            <person name="Gardner M.J."/>
            <person name="Carucci D.J."/>
        </authorList>
    </citation>
    <scope>NUCLEOTIDE SEQUENCE [LARGE SCALE GENOMIC DNA]</scope>
    <source>
        <strain evidence="1 2">17XNL</strain>
    </source>
</reference>
<organism evidence="1 2">
    <name type="scientific">Plasmodium yoelii yoelii</name>
    <dbReference type="NCBI Taxonomy" id="73239"/>
    <lineage>
        <taxon>Eukaryota</taxon>
        <taxon>Sar</taxon>
        <taxon>Alveolata</taxon>
        <taxon>Apicomplexa</taxon>
        <taxon>Aconoidasida</taxon>
        <taxon>Haemosporida</taxon>
        <taxon>Plasmodiidae</taxon>
        <taxon>Plasmodium</taxon>
        <taxon>Plasmodium (Vinckeia)</taxon>
    </lineage>
</organism>
<dbReference type="Proteomes" id="UP000008553">
    <property type="component" value="Unassembled WGS sequence"/>
</dbReference>
<protein>
    <submittedName>
        <fullName evidence="1">Uncharacterized protein</fullName>
    </submittedName>
</protein>
<evidence type="ECO:0000313" key="2">
    <source>
        <dbReference type="Proteomes" id="UP000008553"/>
    </source>
</evidence>